<dbReference type="InterPro" id="IPR011047">
    <property type="entry name" value="Quinoprotein_ADH-like_sf"/>
</dbReference>
<feature type="transmembrane region" description="Helical" evidence="2">
    <location>
        <begin position="25"/>
        <end position="44"/>
    </location>
</feature>
<feature type="region of interest" description="Disordered" evidence="1">
    <location>
        <begin position="242"/>
        <end position="276"/>
    </location>
</feature>
<evidence type="ECO:0000256" key="2">
    <source>
        <dbReference type="SAM" id="Phobius"/>
    </source>
</evidence>
<keyword evidence="4" id="KW-1185">Reference proteome</keyword>
<evidence type="ECO:0000313" key="4">
    <source>
        <dbReference type="Proteomes" id="UP000002941"/>
    </source>
</evidence>
<comment type="caution">
    <text evidence="3">The sequence shown here is derived from an EMBL/GenBank/DDBJ whole genome shotgun (WGS) entry which is preliminary data.</text>
</comment>
<dbReference type="EMBL" id="AKFT01000140">
    <property type="protein sequence ID" value="EJF42610.1"/>
    <property type="molecule type" value="Genomic_DNA"/>
</dbReference>
<reference evidence="3 4" key="1">
    <citation type="submission" date="2012-05" db="EMBL/GenBank/DDBJ databases">
        <authorList>
            <person name="Harkins D.M."/>
            <person name="Madupu R."/>
            <person name="Durkin A.S."/>
            <person name="Torralba M."/>
            <person name="Methe B."/>
            <person name="Sutton G.G."/>
            <person name="Nelson K.E."/>
        </authorList>
    </citation>
    <scope>NUCLEOTIDE SEQUENCE [LARGE SCALE GENOMIC DNA]</scope>
    <source>
        <strain evidence="3 4">F0489</strain>
    </source>
</reference>
<evidence type="ECO:0000313" key="3">
    <source>
        <dbReference type="EMBL" id="EJF42610.1"/>
    </source>
</evidence>
<organism evidence="3 4">
    <name type="scientific">Actinomyces massiliensis F0489</name>
    <dbReference type="NCBI Taxonomy" id="1125718"/>
    <lineage>
        <taxon>Bacteria</taxon>
        <taxon>Bacillati</taxon>
        <taxon>Actinomycetota</taxon>
        <taxon>Actinomycetes</taxon>
        <taxon>Actinomycetales</taxon>
        <taxon>Actinomycetaceae</taxon>
        <taxon>Actinomyces</taxon>
    </lineage>
</organism>
<name>J1HAE5_9ACTO</name>
<gene>
    <name evidence="3" type="ORF">HMPREF1318_2447</name>
</gene>
<feature type="compositionally biased region" description="Low complexity" evidence="1">
    <location>
        <begin position="176"/>
        <end position="197"/>
    </location>
</feature>
<keyword evidence="2" id="KW-1133">Transmembrane helix</keyword>
<sequence length="696" mass="72507">MSAPQPGSTGAALPPGYRGILALRALRLGALITCAALLGLLCAWRQEIGLLNPHRALTILACVVMIVVDCAAASSERTEYNTNNTRIAGITTIIAMTELIVVGAALAMTVRLARAWWAGYRETTITSPVYLIAAAALIALALLVVADIRLYRARRRMGARRRTPNDPARWRRLRGPAEADPAPEGASEPDAPATSPTPATPPTPLPLRFRSRALLAVVVLLPILALSAAALVPTALLDPAARTTAPADSEPPARPTGPGGGNGSNGNSGSSKNDKNIDWTYNVGPFLDVVAGTAGPIILTPEGVTALNGEDGSVRWTYQRDADYVNGRGNQVGHGSSENPEDKTLIISPDARHVAIRMKGPSLHHSHIVVSVILDSATGEVTAEHRGTDDDSFQITDSLAVDGDEAFALDGGRVLWTMPEGTFGRGQNGYSGTAGHTAVIVSAERSCITSNEFCAMTSTLRIAPDHDPTATTDITHVLRDLELQHSVAEGITVVGGWVARSTDEKARTVPDGSAEPAWDAQAVSLDAVALGWEYAPISLGSASGINAVASYASHTLVTAAALESLAKRSSIDDPKVNWAETVFDPATDMATPAVESSGLAAAKVSLRTTVDNTQAITSVAIDPADGSAGTSAQIPPGTLFAPQRHASSEEAKPLNAELSNITALTAPGATVIVLRSKFPDVDDPKVSVIYGIAGDD</sequence>
<protein>
    <submittedName>
        <fullName evidence="3">Uncharacterized protein</fullName>
    </submittedName>
</protein>
<proteinExistence type="predicted"/>
<keyword evidence="2" id="KW-0472">Membrane</keyword>
<keyword evidence="2" id="KW-0812">Transmembrane</keyword>
<feature type="transmembrane region" description="Helical" evidence="2">
    <location>
        <begin position="129"/>
        <end position="151"/>
    </location>
</feature>
<dbReference type="RefSeq" id="WP_008732053.1">
    <property type="nucleotide sequence ID" value="NZ_AKFT01000140.1"/>
</dbReference>
<feature type="compositionally biased region" description="Gly residues" evidence="1">
    <location>
        <begin position="257"/>
        <end position="266"/>
    </location>
</feature>
<dbReference type="Proteomes" id="UP000002941">
    <property type="component" value="Unassembled WGS sequence"/>
</dbReference>
<accession>J1HAE5</accession>
<dbReference type="AlphaFoldDB" id="J1HAE5"/>
<feature type="region of interest" description="Disordered" evidence="1">
    <location>
        <begin position="161"/>
        <end position="204"/>
    </location>
</feature>
<feature type="transmembrane region" description="Helical" evidence="2">
    <location>
        <begin position="87"/>
        <end position="109"/>
    </location>
</feature>
<dbReference type="SUPFAM" id="SSF50998">
    <property type="entry name" value="Quinoprotein alcohol dehydrogenase-like"/>
    <property type="match status" value="1"/>
</dbReference>
<dbReference type="OrthoDB" id="3260608at2"/>
<feature type="transmembrane region" description="Helical" evidence="2">
    <location>
        <begin position="213"/>
        <end position="236"/>
    </location>
</feature>
<evidence type="ECO:0000256" key="1">
    <source>
        <dbReference type="SAM" id="MobiDB-lite"/>
    </source>
</evidence>
<dbReference type="eggNOG" id="ENOG5031ZHR">
    <property type="taxonomic scope" value="Bacteria"/>
</dbReference>
<dbReference type="PATRIC" id="fig|1125718.3.peg.1768"/>